<feature type="non-terminal residue" evidence="1">
    <location>
        <position position="1"/>
    </location>
</feature>
<protein>
    <submittedName>
        <fullName evidence="1">Sigma-70 family RNA polymerase sigma factor</fullName>
    </submittedName>
</protein>
<evidence type="ECO:0000313" key="1">
    <source>
        <dbReference type="EMBL" id="HIQ95568.1"/>
    </source>
</evidence>
<dbReference type="EMBL" id="DVFT01000045">
    <property type="protein sequence ID" value="HIQ95568.1"/>
    <property type="molecule type" value="Genomic_DNA"/>
</dbReference>
<dbReference type="SUPFAM" id="SSF88659">
    <property type="entry name" value="Sigma3 and sigma4 domains of RNA polymerase sigma factors"/>
    <property type="match status" value="1"/>
</dbReference>
<reference evidence="1" key="2">
    <citation type="journal article" date="2021" name="PeerJ">
        <title>Extensive microbial diversity within the chicken gut microbiome revealed by metagenomics and culture.</title>
        <authorList>
            <person name="Gilroy R."/>
            <person name="Ravi A."/>
            <person name="Getino M."/>
            <person name="Pursley I."/>
            <person name="Horton D.L."/>
            <person name="Alikhan N.F."/>
            <person name="Baker D."/>
            <person name="Gharbi K."/>
            <person name="Hall N."/>
            <person name="Watson M."/>
            <person name="Adriaenssens E.M."/>
            <person name="Foster-Nyarko E."/>
            <person name="Jarju S."/>
            <person name="Secka A."/>
            <person name="Antonio M."/>
            <person name="Oren A."/>
            <person name="Chaudhuri R.R."/>
            <person name="La Ragione R."/>
            <person name="Hildebrand F."/>
            <person name="Pallen M.J."/>
        </authorList>
    </citation>
    <scope>NUCLEOTIDE SEQUENCE</scope>
    <source>
        <strain evidence="1">ChiSjej3B21-11622</strain>
    </source>
</reference>
<dbReference type="Proteomes" id="UP000886886">
    <property type="component" value="Unassembled WGS sequence"/>
</dbReference>
<dbReference type="AlphaFoldDB" id="A0A9D1D0I3"/>
<comment type="caution">
    <text evidence="1">The sequence shown here is derived from an EMBL/GenBank/DDBJ whole genome shotgun (WGS) entry which is preliminary data.</text>
</comment>
<proteinExistence type="predicted"/>
<reference evidence="1" key="1">
    <citation type="submission" date="2020-10" db="EMBL/GenBank/DDBJ databases">
        <authorList>
            <person name="Gilroy R."/>
        </authorList>
    </citation>
    <scope>NUCLEOTIDE SEQUENCE</scope>
    <source>
        <strain evidence="1">ChiSjej3B21-11622</strain>
    </source>
</reference>
<dbReference type="InterPro" id="IPR013324">
    <property type="entry name" value="RNA_pol_sigma_r3/r4-like"/>
</dbReference>
<sequence>DVVEISLATMCSADRENITTVKALLDEIENEALFNLLRSADKETLQIVFFRMLDIPTEQIAEKMGLTPNAIYLRINRLKEKIKKLKMGERK</sequence>
<gene>
    <name evidence="1" type="ORF">IAB26_03300</name>
</gene>
<accession>A0A9D1D0I3</accession>
<name>A0A9D1D0I3_9FIRM</name>
<evidence type="ECO:0000313" key="2">
    <source>
        <dbReference type="Proteomes" id="UP000886886"/>
    </source>
</evidence>
<organism evidence="1 2">
    <name type="scientific">Candidatus Limivivens merdigallinarum</name>
    <dbReference type="NCBI Taxonomy" id="2840859"/>
    <lineage>
        <taxon>Bacteria</taxon>
        <taxon>Bacillati</taxon>
        <taxon>Bacillota</taxon>
        <taxon>Clostridia</taxon>
        <taxon>Lachnospirales</taxon>
        <taxon>Lachnospiraceae</taxon>
        <taxon>Lachnospiraceae incertae sedis</taxon>
        <taxon>Candidatus Limivivens</taxon>
    </lineage>
</organism>